<sequence length="273" mass="31563">QLYLELTEQFVESLNNVCIPFGMKLEYPEMIQLQNDRPETYMGVLKNKVQRNTDLAVCMLPNNRKDRYDALKKYLCLDVPVPSQMVLSKTVAKRGQLMSVATKIGIQINAKLGGEIWSVTIPSKTMIIIGLDTYKDSKQRNSRVSAFVASTNPTCTRFYSRIIYENTPEQLFNGIVECMHVTNQNWFDFYLISQCARQGTVAPTHYNVVWNSTNLKAEHFQRLTFKLCHLYYNWPGTIRIPAVCQYAFKLAFLVSQSLHEDFDYSLADKLFYL</sequence>
<comment type="caution">
    <text evidence="3">The sequence shown here is derived from an EMBL/GenBank/DDBJ whole genome shotgun (WGS) entry which is preliminary data.</text>
</comment>
<dbReference type="OrthoDB" id="445936at2759"/>
<evidence type="ECO:0000313" key="2">
    <source>
        <dbReference type="EMBL" id="CAF1117009.1"/>
    </source>
</evidence>
<dbReference type="Pfam" id="PF02171">
    <property type="entry name" value="Piwi"/>
    <property type="match status" value="1"/>
</dbReference>
<evidence type="ECO:0000259" key="1">
    <source>
        <dbReference type="PROSITE" id="PS50822"/>
    </source>
</evidence>
<reference evidence="3" key="1">
    <citation type="submission" date="2021-02" db="EMBL/GenBank/DDBJ databases">
        <authorList>
            <person name="Nowell W R."/>
        </authorList>
    </citation>
    <scope>NUCLEOTIDE SEQUENCE</scope>
</reference>
<dbReference type="EMBL" id="CAJNOQ010010583">
    <property type="protein sequence ID" value="CAF1255720.1"/>
    <property type="molecule type" value="Genomic_DNA"/>
</dbReference>
<keyword evidence="6" id="KW-1185">Reference proteome</keyword>
<evidence type="ECO:0000313" key="4">
    <source>
        <dbReference type="EMBL" id="CAF3888129.1"/>
    </source>
</evidence>
<evidence type="ECO:0000313" key="3">
    <source>
        <dbReference type="EMBL" id="CAF1255720.1"/>
    </source>
</evidence>
<dbReference type="SUPFAM" id="SSF53098">
    <property type="entry name" value="Ribonuclease H-like"/>
    <property type="match status" value="1"/>
</dbReference>
<dbReference type="InterPro" id="IPR036397">
    <property type="entry name" value="RNaseH_sf"/>
</dbReference>
<dbReference type="InterPro" id="IPR012337">
    <property type="entry name" value="RNaseH-like_sf"/>
</dbReference>
<evidence type="ECO:0000313" key="5">
    <source>
        <dbReference type="EMBL" id="CAF4028151.1"/>
    </source>
</evidence>
<proteinExistence type="predicted"/>
<dbReference type="EMBL" id="CAJOBA010015544">
    <property type="protein sequence ID" value="CAF3888129.1"/>
    <property type="molecule type" value="Genomic_DNA"/>
</dbReference>
<dbReference type="PANTHER" id="PTHR22891">
    <property type="entry name" value="EUKARYOTIC TRANSLATION INITIATION FACTOR 2C"/>
    <property type="match status" value="1"/>
</dbReference>
<dbReference type="PROSITE" id="PS50822">
    <property type="entry name" value="PIWI"/>
    <property type="match status" value="2"/>
</dbReference>
<dbReference type="Proteomes" id="UP000681722">
    <property type="component" value="Unassembled WGS sequence"/>
</dbReference>
<dbReference type="AlphaFoldDB" id="A0A815ADT9"/>
<feature type="domain" description="Piwi" evidence="1">
    <location>
        <begin position="55"/>
        <end position="152"/>
    </location>
</feature>
<gene>
    <name evidence="3" type="ORF">GPM918_LOCUS26356</name>
    <name evidence="2" type="ORF">OVA965_LOCUS20001</name>
    <name evidence="5" type="ORF">SRO942_LOCUS26491</name>
    <name evidence="4" type="ORF">TMI583_LOCUS20248</name>
</gene>
<dbReference type="Gene3D" id="3.30.420.10">
    <property type="entry name" value="Ribonuclease H-like superfamily/Ribonuclease H"/>
    <property type="match status" value="1"/>
</dbReference>
<dbReference type="Gene3D" id="3.40.50.2300">
    <property type="match status" value="1"/>
</dbReference>
<feature type="non-terminal residue" evidence="3">
    <location>
        <position position="273"/>
    </location>
</feature>
<organism evidence="3 6">
    <name type="scientific">Didymodactylos carnosus</name>
    <dbReference type="NCBI Taxonomy" id="1234261"/>
    <lineage>
        <taxon>Eukaryota</taxon>
        <taxon>Metazoa</taxon>
        <taxon>Spiralia</taxon>
        <taxon>Gnathifera</taxon>
        <taxon>Rotifera</taxon>
        <taxon>Eurotatoria</taxon>
        <taxon>Bdelloidea</taxon>
        <taxon>Philodinida</taxon>
        <taxon>Philodinidae</taxon>
        <taxon>Didymodactylos</taxon>
    </lineage>
</organism>
<protein>
    <recommendedName>
        <fullName evidence="1">Piwi domain-containing protein</fullName>
    </recommendedName>
</protein>
<dbReference type="InterPro" id="IPR003165">
    <property type="entry name" value="Piwi"/>
</dbReference>
<accession>A0A815ADT9</accession>
<dbReference type="EMBL" id="CAJNOK010010482">
    <property type="protein sequence ID" value="CAF1117009.1"/>
    <property type="molecule type" value="Genomic_DNA"/>
</dbReference>
<dbReference type="Proteomes" id="UP000682733">
    <property type="component" value="Unassembled WGS sequence"/>
</dbReference>
<feature type="domain" description="Piwi" evidence="1">
    <location>
        <begin position="187"/>
        <end position="259"/>
    </location>
</feature>
<dbReference type="EMBL" id="CAJOBC010016468">
    <property type="protein sequence ID" value="CAF4028151.1"/>
    <property type="molecule type" value="Genomic_DNA"/>
</dbReference>
<dbReference type="SMART" id="SM00950">
    <property type="entry name" value="Piwi"/>
    <property type="match status" value="1"/>
</dbReference>
<name>A0A815ADT9_9BILA</name>
<dbReference type="Proteomes" id="UP000677228">
    <property type="component" value="Unassembled WGS sequence"/>
</dbReference>
<evidence type="ECO:0000313" key="6">
    <source>
        <dbReference type="Proteomes" id="UP000663829"/>
    </source>
</evidence>
<dbReference type="GO" id="GO:0003676">
    <property type="term" value="F:nucleic acid binding"/>
    <property type="evidence" value="ECO:0007669"/>
    <property type="project" value="InterPro"/>
</dbReference>
<dbReference type="Proteomes" id="UP000663829">
    <property type="component" value="Unassembled WGS sequence"/>
</dbReference>